<evidence type="ECO:0000313" key="2">
    <source>
        <dbReference type="Proteomes" id="UP000732377"/>
    </source>
</evidence>
<name>A0A953IA62_SYMTR</name>
<dbReference type="RefSeq" id="WP_273380429.1">
    <property type="nucleotide sequence ID" value="NZ_PIUK01000156.1"/>
</dbReference>
<comment type="caution">
    <text evidence="1">The sequence shown here is derived from an EMBL/GenBank/DDBJ whole genome shotgun (WGS) entry which is preliminary data.</text>
</comment>
<gene>
    <name evidence="1" type="ORF">CWE10_13810</name>
</gene>
<dbReference type="Proteomes" id="UP000732377">
    <property type="component" value="Unassembled WGS sequence"/>
</dbReference>
<evidence type="ECO:0000313" key="1">
    <source>
        <dbReference type="EMBL" id="MBY6277263.1"/>
    </source>
</evidence>
<organism evidence="1 2">
    <name type="scientific">Symbiobacterium thermophilum</name>
    <dbReference type="NCBI Taxonomy" id="2734"/>
    <lineage>
        <taxon>Bacteria</taxon>
        <taxon>Bacillati</taxon>
        <taxon>Bacillota</taxon>
        <taxon>Clostridia</taxon>
        <taxon>Eubacteriales</taxon>
        <taxon>Symbiobacteriaceae</taxon>
        <taxon>Symbiobacterium</taxon>
    </lineage>
</organism>
<reference evidence="1" key="1">
    <citation type="submission" date="2017-11" db="EMBL/GenBank/DDBJ databases">
        <title>Three new genomes from thermophilic consortium.</title>
        <authorList>
            <person name="Quaggio R."/>
            <person name="Amgarten D."/>
            <person name="Setubal J.C."/>
        </authorList>
    </citation>
    <scope>NUCLEOTIDE SEQUENCE</scope>
    <source>
        <strain evidence="1">ZCTH01-B2</strain>
    </source>
</reference>
<proteinExistence type="predicted"/>
<dbReference type="AlphaFoldDB" id="A0A953IA62"/>
<sequence>MNEVERRLREEVRALRHLLNEIECGTDDIREGLRGCGDHSCMVNKPFGMATNGGCRCVERNTFEVRVLLGRALRKAARMEEENRRLRKVLDWLVHLNRGVSRGGGAPSMVEWEDAWQNAEWLVRGEQP</sequence>
<protein>
    <submittedName>
        <fullName evidence="1">Uncharacterized protein</fullName>
    </submittedName>
</protein>
<dbReference type="EMBL" id="PIUK01000156">
    <property type="protein sequence ID" value="MBY6277263.1"/>
    <property type="molecule type" value="Genomic_DNA"/>
</dbReference>
<accession>A0A953IA62</accession>